<proteinExistence type="predicted"/>
<dbReference type="Gene3D" id="1.20.1220.20">
    <property type="entry name" value="Uncharcterised protein PF01724"/>
    <property type="match status" value="1"/>
</dbReference>
<dbReference type="RefSeq" id="WP_413279774.1">
    <property type="nucleotide sequence ID" value="NZ_JBHFNT010000212.1"/>
</dbReference>
<gene>
    <name evidence="1" type="ORF">ACE1CA_23100</name>
</gene>
<sequence>MVNNLYNSDYDAWVAEQIQHLKFKALEKLDIDHLISELEGMGKSDRRSLESNLRILLAHLLKWKYQPEKRSGSWRGSIKEHRRRCLKILSDSPSLKNHLITILNECYTDAKDLAATETELSCETFPNDCPFLIDEILDPEFLPEN</sequence>
<dbReference type="Proteomes" id="UP001576780">
    <property type="component" value="Unassembled WGS sequence"/>
</dbReference>
<evidence type="ECO:0000313" key="1">
    <source>
        <dbReference type="EMBL" id="MFB2837425.1"/>
    </source>
</evidence>
<accession>A0ABV4WQR7</accession>
<dbReference type="EMBL" id="JBHFNT010000212">
    <property type="protein sequence ID" value="MFB2837425.1"/>
    <property type="molecule type" value="Genomic_DNA"/>
</dbReference>
<evidence type="ECO:0000313" key="2">
    <source>
        <dbReference type="Proteomes" id="UP001576780"/>
    </source>
</evidence>
<dbReference type="Pfam" id="PF01724">
    <property type="entry name" value="DUF29"/>
    <property type="match status" value="1"/>
</dbReference>
<organism evidence="1 2">
    <name type="scientific">Floridaenema evergladense BLCC-F167</name>
    <dbReference type="NCBI Taxonomy" id="3153639"/>
    <lineage>
        <taxon>Bacteria</taxon>
        <taxon>Bacillati</taxon>
        <taxon>Cyanobacteriota</taxon>
        <taxon>Cyanophyceae</taxon>
        <taxon>Oscillatoriophycideae</taxon>
        <taxon>Aerosakkonematales</taxon>
        <taxon>Aerosakkonemataceae</taxon>
        <taxon>Floridanema</taxon>
        <taxon>Floridanema evergladense</taxon>
    </lineage>
</organism>
<name>A0ABV4WQR7_9CYAN</name>
<dbReference type="PANTHER" id="PTHR34235">
    <property type="entry name" value="SLR1203 PROTEIN-RELATED"/>
    <property type="match status" value="1"/>
</dbReference>
<comment type="caution">
    <text evidence="1">The sequence shown here is derived from an EMBL/GenBank/DDBJ whole genome shotgun (WGS) entry which is preliminary data.</text>
</comment>
<protein>
    <submittedName>
        <fullName evidence="1">DUF29 domain-containing protein</fullName>
    </submittedName>
</protein>
<keyword evidence="2" id="KW-1185">Reference proteome</keyword>
<dbReference type="InterPro" id="IPR002636">
    <property type="entry name" value="DUF29"/>
</dbReference>
<reference evidence="1 2" key="1">
    <citation type="submission" date="2024-09" db="EMBL/GenBank/DDBJ databases">
        <title>Floridaenema gen nov. (Aerosakkonemataceae, Aerosakkonematales ord. nov., Cyanobacteria) from benthic tropical and subtropical fresh waters, with the description of four new species.</title>
        <authorList>
            <person name="Moretto J.A."/>
            <person name="Berthold D.E."/>
            <person name="Lefler F.W."/>
            <person name="Huang I.-S."/>
            <person name="Laughinghouse H. IV."/>
        </authorList>
    </citation>
    <scope>NUCLEOTIDE SEQUENCE [LARGE SCALE GENOMIC DNA]</scope>
    <source>
        <strain evidence="1 2">BLCC-F167</strain>
    </source>
</reference>